<dbReference type="CDD" id="cd11330">
    <property type="entry name" value="AmyAc_OligoGlu"/>
    <property type="match status" value="1"/>
</dbReference>
<organism evidence="5 6">
    <name type="scientific">Roseiterribacter gracilis</name>
    <dbReference type="NCBI Taxonomy" id="2812848"/>
    <lineage>
        <taxon>Bacteria</taxon>
        <taxon>Pseudomonadati</taxon>
        <taxon>Pseudomonadota</taxon>
        <taxon>Alphaproteobacteria</taxon>
        <taxon>Rhodospirillales</taxon>
        <taxon>Roseiterribacteraceae</taxon>
        <taxon>Roseiterribacter</taxon>
    </lineage>
</organism>
<dbReference type="InterPro" id="IPR013780">
    <property type="entry name" value="Glyco_hydro_b"/>
</dbReference>
<gene>
    <name evidence="5" type="primary">aglA</name>
    <name evidence="5" type="ORF">TMPK1_26270</name>
</gene>
<dbReference type="InterPro" id="IPR017853">
    <property type="entry name" value="GH"/>
</dbReference>
<comment type="caution">
    <text evidence="5">The sequence shown here is derived from an EMBL/GenBank/DDBJ whole genome shotgun (WGS) entry which is preliminary data.</text>
</comment>
<protein>
    <submittedName>
        <fullName evidence="5">Alpha-glucosidase</fullName>
    </submittedName>
</protein>
<feature type="domain" description="Glycosyl hydrolase family 13 catalytic" evidence="4">
    <location>
        <begin position="16"/>
        <end position="406"/>
    </location>
</feature>
<dbReference type="SUPFAM" id="SSF51011">
    <property type="entry name" value="Glycosyl hydrolase domain"/>
    <property type="match status" value="1"/>
</dbReference>
<evidence type="ECO:0000256" key="3">
    <source>
        <dbReference type="ARBA" id="ARBA00023295"/>
    </source>
</evidence>
<keyword evidence="2" id="KW-0378">Hydrolase</keyword>
<dbReference type="InterPro" id="IPR045857">
    <property type="entry name" value="O16G_dom_2"/>
</dbReference>
<dbReference type="EMBL" id="BOPV01000001">
    <property type="protein sequence ID" value="GIL40390.1"/>
    <property type="molecule type" value="Genomic_DNA"/>
</dbReference>
<sequence>MSRSVSDWWRGAVLYQIYPRSFRDANGDGIGDLAGIVEKLDHLAWLGVDAIWISPFFPSPMKDFGYDVSDYLGVDPIFGTLDDFERVTREAHARGLKVMIDQVWSHTSDEHPWFQESRQSRDNAKADWFVWADPAPDGTAPNNWLSVFGGGAWSWDPRRCQYYLHHFLSCQPQLNLRNDEVLAALLDSARIWIERGVDGFRFDAVDFMLHDAQLRSNPARPSPDGKIPSKPFGLQAHLYDMVQPDTGALIERLRDFTDQFPGVATLGEVSSQDGALARIENYTGAGGTRLHMAYTLATMKRRFDKAAFVDAIEDAQADLHSGWLCLAFSNHDVDRAVSRWLPDGAQAHQHQFVRLLLALLLTLRGSVCMYQGEELGLPHYDVPVEQMRDPYGLAFWPAFAGRDGARTPMPWAEHAMRAGFGAGADPWLPIPPSHRALAVDRQRADPASHLHAWQKFLAWRRTMPALCTGSITLEEAPDTVLAYTREQDGQRVLCVFNLSIEEASFPIGDAKQLDAPGITGVVDGDHVRLPPFGVWLGS</sequence>
<dbReference type="Gene3D" id="2.60.40.1180">
    <property type="entry name" value="Golgi alpha-mannosidase II"/>
    <property type="match status" value="1"/>
</dbReference>
<dbReference type="Gene3D" id="3.90.400.10">
    <property type="entry name" value="Oligo-1,6-glucosidase, Domain 2"/>
    <property type="match status" value="1"/>
</dbReference>
<dbReference type="GO" id="GO:0009313">
    <property type="term" value="P:oligosaccharide catabolic process"/>
    <property type="evidence" value="ECO:0007669"/>
    <property type="project" value="TreeGrafter"/>
</dbReference>
<keyword evidence="3" id="KW-0326">Glycosidase</keyword>
<dbReference type="InterPro" id="IPR006047">
    <property type="entry name" value="GH13_cat_dom"/>
</dbReference>
<dbReference type="RefSeq" id="WP_420243488.1">
    <property type="nucleotide sequence ID" value="NZ_BOPV01000001.1"/>
</dbReference>
<evidence type="ECO:0000256" key="2">
    <source>
        <dbReference type="ARBA" id="ARBA00022801"/>
    </source>
</evidence>
<dbReference type="Proteomes" id="UP000681075">
    <property type="component" value="Unassembled WGS sequence"/>
</dbReference>
<evidence type="ECO:0000256" key="1">
    <source>
        <dbReference type="ARBA" id="ARBA00008061"/>
    </source>
</evidence>
<dbReference type="FunFam" id="3.90.400.10:FF:000002">
    <property type="entry name" value="Sucrose isomerase"/>
    <property type="match status" value="1"/>
</dbReference>
<keyword evidence="6" id="KW-1185">Reference proteome</keyword>
<dbReference type="AlphaFoldDB" id="A0A8S8XGW7"/>
<dbReference type="Gene3D" id="3.20.20.80">
    <property type="entry name" value="Glycosidases"/>
    <property type="match status" value="1"/>
</dbReference>
<evidence type="ECO:0000313" key="5">
    <source>
        <dbReference type="EMBL" id="GIL40390.1"/>
    </source>
</evidence>
<reference evidence="5" key="1">
    <citation type="submission" date="2021-02" db="EMBL/GenBank/DDBJ databases">
        <title>Genome sequence of Rhodospirillales sp. strain TMPK1 isolated from soil.</title>
        <authorList>
            <person name="Nakai R."/>
            <person name="Kusada H."/>
            <person name="Tamaki H."/>
        </authorList>
    </citation>
    <scope>NUCLEOTIDE SEQUENCE</scope>
    <source>
        <strain evidence="5">TMPK1</strain>
    </source>
</reference>
<evidence type="ECO:0000313" key="6">
    <source>
        <dbReference type="Proteomes" id="UP000681075"/>
    </source>
</evidence>
<dbReference type="Pfam" id="PF00128">
    <property type="entry name" value="Alpha-amylase"/>
    <property type="match status" value="1"/>
</dbReference>
<dbReference type="PANTHER" id="PTHR10357">
    <property type="entry name" value="ALPHA-AMYLASE FAMILY MEMBER"/>
    <property type="match status" value="1"/>
</dbReference>
<accession>A0A8S8XGW7</accession>
<dbReference type="PANTHER" id="PTHR10357:SF179">
    <property type="entry name" value="NEUTRAL AND BASIC AMINO ACID TRANSPORT PROTEIN RBAT"/>
    <property type="match status" value="1"/>
</dbReference>
<dbReference type="GO" id="GO:0004556">
    <property type="term" value="F:alpha-amylase activity"/>
    <property type="evidence" value="ECO:0007669"/>
    <property type="project" value="TreeGrafter"/>
</dbReference>
<name>A0A8S8XGW7_9PROT</name>
<evidence type="ECO:0000259" key="4">
    <source>
        <dbReference type="SMART" id="SM00642"/>
    </source>
</evidence>
<dbReference type="SMART" id="SM00642">
    <property type="entry name" value="Aamy"/>
    <property type="match status" value="1"/>
</dbReference>
<comment type="similarity">
    <text evidence="1">Belongs to the glycosyl hydrolase 13 family.</text>
</comment>
<dbReference type="SUPFAM" id="SSF51445">
    <property type="entry name" value="(Trans)glycosidases"/>
    <property type="match status" value="1"/>
</dbReference>
<proteinExistence type="inferred from homology"/>